<keyword evidence="3" id="KW-1185">Reference proteome</keyword>
<dbReference type="EMBL" id="OX465081">
    <property type="protein sequence ID" value="CAI9288207.1"/>
    <property type="molecule type" value="Genomic_DNA"/>
</dbReference>
<name>A0AA36EAF5_LACSI</name>
<evidence type="ECO:0000313" key="2">
    <source>
        <dbReference type="EMBL" id="CAI9288207.1"/>
    </source>
</evidence>
<organism evidence="2 3">
    <name type="scientific">Lactuca saligna</name>
    <name type="common">Willowleaf lettuce</name>
    <dbReference type="NCBI Taxonomy" id="75948"/>
    <lineage>
        <taxon>Eukaryota</taxon>
        <taxon>Viridiplantae</taxon>
        <taxon>Streptophyta</taxon>
        <taxon>Embryophyta</taxon>
        <taxon>Tracheophyta</taxon>
        <taxon>Spermatophyta</taxon>
        <taxon>Magnoliopsida</taxon>
        <taxon>eudicotyledons</taxon>
        <taxon>Gunneridae</taxon>
        <taxon>Pentapetalae</taxon>
        <taxon>asterids</taxon>
        <taxon>campanulids</taxon>
        <taxon>Asterales</taxon>
        <taxon>Asteraceae</taxon>
        <taxon>Cichorioideae</taxon>
        <taxon>Cichorieae</taxon>
        <taxon>Lactucinae</taxon>
        <taxon>Lactuca</taxon>
    </lineage>
</organism>
<sequence length="347" mass="40938">MFNKVSSRKEDMYGIVFDCISKFPDVNITNELKVKFIKLFSDPIFSSVDNQNNENKKKGSHERVESQNGDTWENDISSYKSPYMDKVVKLFDRIDLHNVLLIQVLIRCAQDKNRMEVLFETNMGEIMHKQDFESMRPEHVIHHRVIDSWAAVLNYEEQKSKSKPYRLFFNTKIMSSELLDETRSFDERFLTFETRVDKFQSNFKANVDFNDLKLKLYFIRYPEKATFIVNKIKGLRSTAMKMVKIYWNTKKLTTENGALLMSHIEKYCGEKQGKWNVEMEKGSDVQDVQFVNLRALYSVKIATHEINNHKERVIKEAVEFGNFDHATRKKILEEGINRMDELEMGSK</sequence>
<dbReference type="Proteomes" id="UP001177003">
    <property type="component" value="Chromosome 5"/>
</dbReference>
<protein>
    <submittedName>
        <fullName evidence="2">Uncharacterized protein</fullName>
    </submittedName>
</protein>
<reference evidence="2" key="1">
    <citation type="submission" date="2023-04" db="EMBL/GenBank/DDBJ databases">
        <authorList>
            <person name="Vijverberg K."/>
            <person name="Xiong W."/>
            <person name="Schranz E."/>
        </authorList>
    </citation>
    <scope>NUCLEOTIDE SEQUENCE</scope>
</reference>
<gene>
    <name evidence="2" type="ORF">LSALG_LOCUS27527</name>
</gene>
<feature type="region of interest" description="Disordered" evidence="1">
    <location>
        <begin position="50"/>
        <end position="71"/>
    </location>
</feature>
<dbReference type="AlphaFoldDB" id="A0AA36EAF5"/>
<evidence type="ECO:0000256" key="1">
    <source>
        <dbReference type="SAM" id="MobiDB-lite"/>
    </source>
</evidence>
<proteinExistence type="predicted"/>
<feature type="compositionally biased region" description="Basic and acidic residues" evidence="1">
    <location>
        <begin position="54"/>
        <end position="65"/>
    </location>
</feature>
<accession>A0AA36EAF5</accession>
<evidence type="ECO:0000313" key="3">
    <source>
        <dbReference type="Proteomes" id="UP001177003"/>
    </source>
</evidence>